<dbReference type="FunFam" id="3.10.20.30:FF:000012">
    <property type="entry name" value="Xanthine dehydrogenase/oxidase"/>
    <property type="match status" value="1"/>
</dbReference>
<dbReference type="Gene3D" id="3.30.43.10">
    <property type="entry name" value="Uridine Diphospho-n-acetylenolpyruvylglucosamine Reductase, domain 2"/>
    <property type="match status" value="1"/>
</dbReference>
<evidence type="ECO:0000256" key="10">
    <source>
        <dbReference type="ARBA" id="ARBA00023014"/>
    </source>
</evidence>
<keyword evidence="6 14" id="KW-0479">Metal-binding</keyword>
<dbReference type="SMART" id="SM01008">
    <property type="entry name" value="Ald_Xan_dh_C"/>
    <property type="match status" value="1"/>
</dbReference>
<evidence type="ECO:0000259" key="16">
    <source>
        <dbReference type="PROSITE" id="PS51387"/>
    </source>
</evidence>
<feature type="binding site" evidence="13">
    <location>
        <position position="466"/>
    </location>
    <ligand>
        <name>FAD</name>
        <dbReference type="ChEBI" id="CHEBI:57692"/>
    </ligand>
</feature>
<evidence type="ECO:0000256" key="1">
    <source>
        <dbReference type="ARBA" id="ARBA00001974"/>
    </source>
</evidence>
<dbReference type="InterPro" id="IPR016166">
    <property type="entry name" value="FAD-bd_PCMH"/>
</dbReference>
<dbReference type="PANTHER" id="PTHR45444:SF3">
    <property type="entry name" value="XANTHINE DEHYDROGENASE"/>
    <property type="match status" value="1"/>
</dbReference>
<dbReference type="Pfam" id="PF03450">
    <property type="entry name" value="CO_deh_flav_C"/>
    <property type="match status" value="1"/>
</dbReference>
<reference evidence="17 18" key="1">
    <citation type="journal article" date="2023" name="Sci. Data">
        <title>Genome assembly of the Korean intertidal mud-creeper Batillaria attramentaria.</title>
        <authorList>
            <person name="Patra A.K."/>
            <person name="Ho P.T."/>
            <person name="Jun S."/>
            <person name="Lee S.J."/>
            <person name="Kim Y."/>
            <person name="Won Y.J."/>
        </authorList>
    </citation>
    <scope>NUCLEOTIDE SEQUENCE [LARGE SCALE GENOMIC DNA]</scope>
    <source>
        <strain evidence="17">Wonlab-2016</strain>
    </source>
</reference>
<dbReference type="InterPro" id="IPR016167">
    <property type="entry name" value="FAD-bd_PCMH_sub1"/>
</dbReference>
<proteinExistence type="inferred from homology"/>
<dbReference type="InterPro" id="IPR006058">
    <property type="entry name" value="2Fe2S_fd_BS"/>
</dbReference>
<feature type="binding site" evidence="14">
    <location>
        <position position="160"/>
    </location>
    <ligand>
        <name>[2Fe-2S] cluster</name>
        <dbReference type="ChEBI" id="CHEBI:190135"/>
        <label>2</label>
    </ligand>
</feature>
<dbReference type="InterPro" id="IPR000674">
    <property type="entry name" value="Ald_Oxase/Xan_DH_a/b"/>
</dbReference>
<dbReference type="SUPFAM" id="SSF47741">
    <property type="entry name" value="CO dehydrogenase ISP C-domain like"/>
    <property type="match status" value="1"/>
</dbReference>
<keyword evidence="8" id="KW-0560">Oxidoreductase</keyword>
<organism evidence="17 18">
    <name type="scientific">Batillaria attramentaria</name>
    <dbReference type="NCBI Taxonomy" id="370345"/>
    <lineage>
        <taxon>Eukaryota</taxon>
        <taxon>Metazoa</taxon>
        <taxon>Spiralia</taxon>
        <taxon>Lophotrochozoa</taxon>
        <taxon>Mollusca</taxon>
        <taxon>Gastropoda</taxon>
        <taxon>Caenogastropoda</taxon>
        <taxon>Sorbeoconcha</taxon>
        <taxon>Cerithioidea</taxon>
        <taxon>Batillariidae</taxon>
        <taxon>Batillaria</taxon>
    </lineage>
</organism>
<evidence type="ECO:0000256" key="12">
    <source>
        <dbReference type="ARBA" id="ARBA00034078"/>
    </source>
</evidence>
<dbReference type="PROSITE" id="PS00197">
    <property type="entry name" value="2FE2S_FER_1"/>
    <property type="match status" value="1"/>
</dbReference>
<dbReference type="PROSITE" id="PS51387">
    <property type="entry name" value="FAD_PCMH"/>
    <property type="match status" value="1"/>
</dbReference>
<dbReference type="Pfam" id="PF00941">
    <property type="entry name" value="FAD_binding_5"/>
    <property type="match status" value="1"/>
</dbReference>
<dbReference type="InterPro" id="IPR001041">
    <property type="entry name" value="2Fe-2S_ferredoxin-type"/>
</dbReference>
<evidence type="ECO:0000256" key="5">
    <source>
        <dbReference type="ARBA" id="ARBA00022714"/>
    </source>
</evidence>
<dbReference type="InterPro" id="IPR005107">
    <property type="entry name" value="CO_DH_flav_C"/>
</dbReference>
<comment type="caution">
    <text evidence="17">The sequence shown here is derived from an EMBL/GenBank/DDBJ whole genome shotgun (WGS) entry which is preliminary data.</text>
</comment>
<dbReference type="InterPro" id="IPR016208">
    <property type="entry name" value="Ald_Oxase/xanthine_DH-like"/>
</dbReference>
<feature type="domain" description="FAD-binding PCMH-type" evidence="16">
    <location>
        <begin position="273"/>
        <end position="456"/>
    </location>
</feature>
<dbReference type="Proteomes" id="UP001519460">
    <property type="component" value="Unassembled WGS sequence"/>
</dbReference>
<dbReference type="InterPro" id="IPR002346">
    <property type="entry name" value="Mopterin_DH_FAD-bd"/>
</dbReference>
<feature type="binding site" evidence="14">
    <location>
        <position position="937"/>
    </location>
    <ligand>
        <name>Mo-molybdopterin</name>
        <dbReference type="ChEBI" id="CHEBI:71302"/>
    </ligand>
    <ligandPart>
        <name>Mo</name>
        <dbReference type="ChEBI" id="CHEBI:28685"/>
    </ligandPart>
</feature>
<comment type="cofactor">
    <cofactor evidence="14">
        <name>[2Fe-2S] cluster</name>
        <dbReference type="ChEBI" id="CHEBI:190135"/>
    </cofactor>
    <text evidence="14">Binds 2 [2Fe-2S] clusters.</text>
</comment>
<keyword evidence="5 14" id="KW-0001">2Fe-2S</keyword>
<dbReference type="Pfam" id="PF01315">
    <property type="entry name" value="Ald_Xan_dh_C"/>
    <property type="match status" value="1"/>
</dbReference>
<sequence>MPLPLQAFKCPVCATSHLPVSDKLTNGVYAANCQNCGFFFKFRAVEPTASTVTFTVNGTSHTVGNEFDPATSLNEWLRSTNVSKGTKQMCIEGGCGVCIVTVKLYEPITMTQKVYAVNSCLTQLYMCDGWEITTIEGLGSPDTQLHPIQQRLAQYNGSQCGYCSPSHVMNMYGFLQTHPQPTKQQIEDNVDSTLCRCTGYRPILDAMKSFAVDAPKPQRPLPNGPIDIEDLTPKMCKKSGQPCTGHCKSNTRQTPKAEEDKETKGRVGRPLHIVGARAQWFKPTTQAELCQLLKQYQNDNYRLVFGNSGYGIYKEIGPWMYDILIDIRGITEFYGIDFDPTIVFGSNLSLNNLLGLFERGATDPATKAYFPVLLNHMKQVATNTIRNLASWAGNLMLKHKHQDFISDVFTMLETVGTQLLIVDGDQNQTQVSLADFLKLDMKGKVIRACLLPTYSGQDNVHIQTYRVSQRLQLDHSYVIAGFNFKLDKTQNYTVMEKPRMVFQGISDTFNHATQTEEYLVGKQLGDPQVLKGALSTLVGEINPTPHPVLASPKYRRDLAAALFYKFVLSVMPDKVAQRYQSGATQLVRPVSSGVQTYGTRQDEYPLTKAMPKLDAEYQTSGMSRFVDDEALVQGELYAAFTVTTEGNATIGSVDATAALAMPGVVKVIQASDIPTGGKNNYMPPSIFKYAEEFKKPPEEENKRMFSVVEKSYDPLVASTAASVVKVTYTNVQKPLLDLEEAIQQGSFFDDKVDPMERGNADEAIRQSARRVTGTIQMGTQYHFHVETHTSRCVPNDDGGMDIQASTQWADGAQEIVAALLNIPQSSVRVDVKRLGGGFGAKLFRSHLTTGACALAAQLTKRPVRMHLDLHTNMKCVGKRWPYLTQYEVGFTEDGKLNGLRATVYGDAGCVYNDSAMGIIGGFIDNVKTNKPANTACRSPGSLPAQFMIESIMEHVAKYLNKDPTDVRKLNLYQKGQTTPVGMTLDYCNIRDLVPQLEASCDLATRKAQVEAFNQANRWKKRGLSCVPTKFGIGWVGGVFSVFVSIYHGDGTVAVDHGGAEMGQGINTKAAQVCAYELGVPLSNIRVKRLNTVTNANSTMNGGSIGTELNCMCSLSTIINTISFTCRYCGREKEATCTVRLKSSHERTTKRHGEVLVLLGFKPTVL</sequence>
<dbReference type="GO" id="GO:0051537">
    <property type="term" value="F:2 iron, 2 sulfur cluster binding"/>
    <property type="evidence" value="ECO:0007669"/>
    <property type="project" value="UniProtKB-KW"/>
</dbReference>
<accession>A0ABD0JBP4</accession>
<evidence type="ECO:0000256" key="4">
    <source>
        <dbReference type="ARBA" id="ARBA00022630"/>
    </source>
</evidence>
<evidence type="ECO:0000256" key="6">
    <source>
        <dbReference type="ARBA" id="ARBA00022723"/>
    </source>
</evidence>
<dbReference type="Gene3D" id="3.30.465.10">
    <property type="match status" value="1"/>
</dbReference>
<evidence type="ECO:0000256" key="11">
    <source>
        <dbReference type="ARBA" id="ARBA00023027"/>
    </source>
</evidence>
<feature type="binding site" evidence="14">
    <location>
        <position position="195"/>
    </location>
    <ligand>
        <name>[2Fe-2S] cluster</name>
        <dbReference type="ChEBI" id="CHEBI:190135"/>
        <label>2</label>
    </ligand>
</feature>
<keyword evidence="3 14" id="KW-0500">Molybdenum</keyword>
<dbReference type="SUPFAM" id="SSF55447">
    <property type="entry name" value="CO dehydrogenase flavoprotein C-terminal domain-like"/>
    <property type="match status" value="1"/>
</dbReference>
<feature type="binding site" evidence="14">
    <location>
        <position position="838"/>
    </location>
    <ligand>
        <name>Mo-molybdopterin</name>
        <dbReference type="ChEBI" id="CHEBI:71302"/>
    </ligand>
    <ligandPart>
        <name>Mo</name>
        <dbReference type="ChEBI" id="CHEBI:28685"/>
    </ligandPart>
</feature>
<evidence type="ECO:0000256" key="13">
    <source>
        <dbReference type="PIRSR" id="PIRSR000127-2"/>
    </source>
</evidence>
<keyword evidence="10 14" id="KW-0411">Iron-sulfur</keyword>
<dbReference type="SUPFAM" id="SSF54665">
    <property type="entry name" value="CO dehydrogenase molybdoprotein N-domain-like"/>
    <property type="match status" value="1"/>
</dbReference>
<evidence type="ECO:0000256" key="3">
    <source>
        <dbReference type="ARBA" id="ARBA00022505"/>
    </source>
</evidence>
<dbReference type="FunFam" id="3.30.365.10:FF:000001">
    <property type="entry name" value="Xanthine dehydrogenase oxidase"/>
    <property type="match status" value="1"/>
</dbReference>
<gene>
    <name evidence="17" type="ORF">BaRGS_00036474</name>
</gene>
<feature type="binding site" evidence="14">
    <location>
        <position position="1102"/>
    </location>
    <ligand>
        <name>Mo-molybdopterin</name>
        <dbReference type="ChEBI" id="CHEBI:71302"/>
    </ligand>
    <ligandPart>
        <name>Mo</name>
        <dbReference type="ChEBI" id="CHEBI:28685"/>
    </ligandPart>
</feature>
<dbReference type="InterPro" id="IPR036318">
    <property type="entry name" value="FAD-bd_PCMH-like_sf"/>
</dbReference>
<dbReference type="SUPFAM" id="SSF56176">
    <property type="entry name" value="FAD-binding/transporter-associated domain-like"/>
    <property type="match status" value="1"/>
</dbReference>
<dbReference type="InterPro" id="IPR012675">
    <property type="entry name" value="Beta-grasp_dom_sf"/>
</dbReference>
<evidence type="ECO:0000313" key="18">
    <source>
        <dbReference type="Proteomes" id="UP001519460"/>
    </source>
</evidence>
<keyword evidence="7 13" id="KW-0274">FAD</keyword>
<dbReference type="Gene3D" id="3.10.20.30">
    <property type="match status" value="1"/>
</dbReference>
<dbReference type="AlphaFoldDB" id="A0ABD0JBP4"/>
<dbReference type="SUPFAM" id="SSF54292">
    <property type="entry name" value="2Fe-2S ferredoxin-like"/>
    <property type="match status" value="1"/>
</dbReference>
<name>A0ABD0JBP4_9CAEN</name>
<comment type="cofactor">
    <cofactor evidence="1 13">
        <name>FAD</name>
        <dbReference type="ChEBI" id="CHEBI:57692"/>
    </cofactor>
</comment>
<dbReference type="InterPro" id="IPR037165">
    <property type="entry name" value="AldOxase/xan_DH_Mopterin-bd_sf"/>
</dbReference>
<dbReference type="Pfam" id="PF01799">
    <property type="entry name" value="Fer2_2"/>
    <property type="match status" value="1"/>
</dbReference>
<comment type="cofactor">
    <cofactor evidence="12">
        <name>[2Fe-2S] cluster</name>
        <dbReference type="ChEBI" id="CHEBI:190135"/>
    </cofactor>
</comment>
<dbReference type="InterPro" id="IPR002888">
    <property type="entry name" value="2Fe-2S-bd"/>
</dbReference>
<feature type="binding site" evidence="13">
    <location>
        <begin position="390"/>
        <end position="394"/>
    </location>
    <ligand>
        <name>FAD</name>
        <dbReference type="ChEBI" id="CHEBI:57692"/>
    </ligand>
</feature>
<feature type="binding site" evidence="14">
    <location>
        <position position="90"/>
    </location>
    <ligand>
        <name>[2Fe-2S] cluster</name>
        <dbReference type="ChEBI" id="CHEBI:190135"/>
        <label>1</label>
    </ligand>
</feature>
<feature type="compositionally biased region" description="Basic and acidic residues" evidence="15">
    <location>
        <begin position="255"/>
        <end position="265"/>
    </location>
</feature>
<feature type="binding site" evidence="14">
    <location>
        <position position="95"/>
    </location>
    <ligand>
        <name>[2Fe-2S] cluster</name>
        <dbReference type="ChEBI" id="CHEBI:190135"/>
        <label>1</label>
    </ligand>
</feature>
<dbReference type="Gene3D" id="3.30.390.50">
    <property type="entry name" value="CO dehydrogenase flavoprotein, C-terminal domain"/>
    <property type="match status" value="1"/>
</dbReference>
<dbReference type="InterPro" id="IPR036856">
    <property type="entry name" value="Ald_Oxase/Xan_DH_a/b_sf"/>
</dbReference>
<evidence type="ECO:0000256" key="14">
    <source>
        <dbReference type="PIRSR" id="PIRSR000127-3"/>
    </source>
</evidence>
<feature type="binding site" evidence="14">
    <location>
        <position position="120"/>
    </location>
    <ligand>
        <name>[2Fe-2S] cluster</name>
        <dbReference type="ChEBI" id="CHEBI:190135"/>
        <label>1</label>
    </ligand>
</feature>
<dbReference type="PIRSF" id="PIRSF000127">
    <property type="entry name" value="Xanthine_DH"/>
    <property type="match status" value="1"/>
</dbReference>
<dbReference type="Pfam" id="PF02738">
    <property type="entry name" value="MoCoBD_1"/>
    <property type="match status" value="1"/>
</dbReference>
<dbReference type="SMART" id="SM01092">
    <property type="entry name" value="CO_deh_flav_C"/>
    <property type="match status" value="1"/>
</dbReference>
<feature type="binding site" evidence="14">
    <location>
        <position position="807"/>
    </location>
    <ligand>
        <name>Mo-molybdopterin</name>
        <dbReference type="ChEBI" id="CHEBI:71302"/>
    </ligand>
    <ligandPart>
        <name>Mo</name>
        <dbReference type="ChEBI" id="CHEBI:28685"/>
    </ligandPart>
</feature>
<comment type="cofactor">
    <cofactor evidence="14">
        <name>Mo-molybdopterin</name>
        <dbReference type="ChEBI" id="CHEBI:71302"/>
    </cofactor>
    <text evidence="14">Binds 1 Mo-molybdopterin (Mo-MPT) cofactor per subunit.</text>
</comment>
<dbReference type="SUPFAM" id="SSF56003">
    <property type="entry name" value="Molybdenum cofactor-binding domain"/>
    <property type="match status" value="1"/>
</dbReference>
<evidence type="ECO:0000256" key="2">
    <source>
        <dbReference type="ARBA" id="ARBA00006849"/>
    </source>
</evidence>
<dbReference type="InterPro" id="IPR036010">
    <property type="entry name" value="2Fe-2S_ferredoxin-like_sf"/>
</dbReference>
<feature type="binding site" evidence="14">
    <location>
        <position position="98"/>
    </location>
    <ligand>
        <name>[2Fe-2S] cluster</name>
        <dbReference type="ChEBI" id="CHEBI:190135"/>
        <label>1</label>
    </ligand>
</feature>
<dbReference type="InterPro" id="IPR046867">
    <property type="entry name" value="AldOxase/xan_DH_MoCoBD2"/>
</dbReference>
<dbReference type="Pfam" id="PF20256">
    <property type="entry name" value="MoCoBD_2"/>
    <property type="match status" value="1"/>
</dbReference>
<dbReference type="InterPro" id="IPR036884">
    <property type="entry name" value="2Fe-2S-bd_dom_sf"/>
</dbReference>
<keyword evidence="11" id="KW-0520">NAD</keyword>
<feature type="binding site" evidence="14">
    <location>
        <position position="197"/>
    </location>
    <ligand>
        <name>[2Fe-2S] cluster</name>
        <dbReference type="ChEBI" id="CHEBI:190135"/>
        <label>2</label>
    </ligand>
</feature>
<feature type="region of interest" description="Disordered" evidence="15">
    <location>
        <begin position="243"/>
        <end position="267"/>
    </location>
</feature>
<dbReference type="GO" id="GO:0016491">
    <property type="term" value="F:oxidoreductase activity"/>
    <property type="evidence" value="ECO:0007669"/>
    <property type="project" value="UniProtKB-KW"/>
</dbReference>
<dbReference type="GO" id="GO:0046872">
    <property type="term" value="F:metal ion binding"/>
    <property type="evidence" value="ECO:0007669"/>
    <property type="project" value="UniProtKB-KW"/>
</dbReference>
<keyword evidence="9 14" id="KW-0408">Iron</keyword>
<dbReference type="CDD" id="cd00207">
    <property type="entry name" value="fer2"/>
    <property type="match status" value="1"/>
</dbReference>
<keyword evidence="4" id="KW-0285">Flavoprotein</keyword>
<dbReference type="Gene3D" id="1.10.150.120">
    <property type="entry name" value="[2Fe-2S]-binding domain"/>
    <property type="match status" value="1"/>
</dbReference>
<evidence type="ECO:0000313" key="17">
    <source>
        <dbReference type="EMBL" id="KAK7469495.1"/>
    </source>
</evidence>
<comment type="similarity">
    <text evidence="2">Belongs to the xanthine dehydrogenase family.</text>
</comment>
<dbReference type="InterPro" id="IPR036683">
    <property type="entry name" value="CO_DH_flav_C_dom_sf"/>
</dbReference>
<dbReference type="InterPro" id="IPR008274">
    <property type="entry name" value="AldOxase/xan_DH_MoCoBD1"/>
</dbReference>
<dbReference type="Gene3D" id="3.30.365.10">
    <property type="entry name" value="Aldehyde oxidase/xanthine dehydrogenase, molybdopterin binding domain"/>
    <property type="match status" value="4"/>
</dbReference>
<evidence type="ECO:0000256" key="9">
    <source>
        <dbReference type="ARBA" id="ARBA00023004"/>
    </source>
</evidence>
<evidence type="ECO:0000256" key="8">
    <source>
        <dbReference type="ARBA" id="ARBA00023002"/>
    </source>
</evidence>
<evidence type="ECO:0000256" key="15">
    <source>
        <dbReference type="SAM" id="MobiDB-lite"/>
    </source>
</evidence>
<keyword evidence="18" id="KW-1185">Reference proteome</keyword>
<dbReference type="PANTHER" id="PTHR45444">
    <property type="entry name" value="XANTHINE DEHYDROGENASE"/>
    <property type="match status" value="1"/>
</dbReference>
<dbReference type="Gene3D" id="3.90.1170.50">
    <property type="entry name" value="Aldehyde oxidase/xanthine dehydrogenase, a/b hammerhead"/>
    <property type="match status" value="1"/>
</dbReference>
<dbReference type="InterPro" id="IPR016169">
    <property type="entry name" value="FAD-bd_PCMH_sub2"/>
</dbReference>
<dbReference type="EMBL" id="JACVVK020000515">
    <property type="protein sequence ID" value="KAK7469495.1"/>
    <property type="molecule type" value="Genomic_DNA"/>
</dbReference>
<evidence type="ECO:0000256" key="7">
    <source>
        <dbReference type="ARBA" id="ARBA00022827"/>
    </source>
</evidence>
<feature type="binding site" evidence="14">
    <location>
        <position position="163"/>
    </location>
    <ligand>
        <name>[2Fe-2S] cluster</name>
        <dbReference type="ChEBI" id="CHEBI:190135"/>
        <label>2</label>
    </ligand>
</feature>
<feature type="binding site" evidence="13">
    <location>
        <position position="403"/>
    </location>
    <ligand>
        <name>FAD</name>
        <dbReference type="ChEBI" id="CHEBI:57692"/>
    </ligand>
</feature>
<protein>
    <recommendedName>
        <fullName evidence="16">FAD-binding PCMH-type domain-containing protein</fullName>
    </recommendedName>
</protein>